<evidence type="ECO:0000256" key="2">
    <source>
        <dbReference type="ARBA" id="ARBA00022679"/>
    </source>
</evidence>
<dbReference type="PROSITE" id="PS51059">
    <property type="entry name" value="PARP_CATALYTIC"/>
    <property type="match status" value="1"/>
</dbReference>
<dbReference type="AlphaFoldDB" id="A0A6G1JDG6"/>
<name>A0A6G1JDG6_9PLEO</name>
<reference evidence="7" key="1">
    <citation type="journal article" date="2020" name="Stud. Mycol.">
        <title>101 Dothideomycetes genomes: a test case for predicting lifestyles and emergence of pathogens.</title>
        <authorList>
            <person name="Haridas S."/>
            <person name="Albert R."/>
            <person name="Binder M."/>
            <person name="Bloem J."/>
            <person name="Labutti K."/>
            <person name="Salamov A."/>
            <person name="Andreopoulos B."/>
            <person name="Baker S."/>
            <person name="Barry K."/>
            <person name="Bills G."/>
            <person name="Bluhm B."/>
            <person name="Cannon C."/>
            <person name="Castanera R."/>
            <person name="Culley D."/>
            <person name="Daum C."/>
            <person name="Ezra D."/>
            <person name="Gonzalez J."/>
            <person name="Henrissat B."/>
            <person name="Kuo A."/>
            <person name="Liang C."/>
            <person name="Lipzen A."/>
            <person name="Lutzoni F."/>
            <person name="Magnuson J."/>
            <person name="Mondo S."/>
            <person name="Nolan M."/>
            <person name="Ohm R."/>
            <person name="Pangilinan J."/>
            <person name="Park H.-J."/>
            <person name="Ramirez L."/>
            <person name="Alfaro M."/>
            <person name="Sun H."/>
            <person name="Tritt A."/>
            <person name="Yoshinaga Y."/>
            <person name="Zwiers L.-H."/>
            <person name="Turgeon B."/>
            <person name="Goodwin S."/>
            <person name="Spatafora J."/>
            <person name="Crous P."/>
            <person name="Grigoriev I."/>
        </authorList>
    </citation>
    <scope>NUCLEOTIDE SEQUENCE</scope>
    <source>
        <strain evidence="7">CBS 122367</strain>
    </source>
</reference>
<dbReference type="Gene3D" id="3.90.228.10">
    <property type="match status" value="1"/>
</dbReference>
<keyword evidence="4 5" id="KW-0520">NAD</keyword>
<dbReference type="GO" id="GO:0003950">
    <property type="term" value="F:NAD+ poly-ADP-ribosyltransferase activity"/>
    <property type="evidence" value="ECO:0007669"/>
    <property type="project" value="UniProtKB-UniRule"/>
</dbReference>
<proteinExistence type="predicted"/>
<organism evidence="7 8">
    <name type="scientific">Lentithecium fluviatile CBS 122367</name>
    <dbReference type="NCBI Taxonomy" id="1168545"/>
    <lineage>
        <taxon>Eukaryota</taxon>
        <taxon>Fungi</taxon>
        <taxon>Dikarya</taxon>
        <taxon>Ascomycota</taxon>
        <taxon>Pezizomycotina</taxon>
        <taxon>Dothideomycetes</taxon>
        <taxon>Pleosporomycetidae</taxon>
        <taxon>Pleosporales</taxon>
        <taxon>Massarineae</taxon>
        <taxon>Lentitheciaceae</taxon>
        <taxon>Lentithecium</taxon>
    </lineage>
</organism>
<dbReference type="InterPro" id="IPR051838">
    <property type="entry name" value="ARTD_PARP"/>
</dbReference>
<dbReference type="Pfam" id="PF00644">
    <property type="entry name" value="PARP"/>
    <property type="match status" value="1"/>
</dbReference>
<sequence>MLESLQPTAIIDYTLKHFKAHEFSNFMVELKCLFADIVMSPKASPPFILQPHVHTWMDQLSTFLPAIMRLEYTLGYHSDAVSVIMKGGEGLWVEYLAKILEALMAASGRPVEGLMQKAVGRLSKENKNAHEVASFTERLLGVTPEGLAACERIWDARSGLIDILGSTERAKRAGWVNWQSNQDILPTAVMEVIIAGWLQDDSMAETDKTVIIALALLLNLETYHYGIPKWKLTEATTYFEEQETKIIEEERRLDGLTKALKAKDPHGTKILLEQLGMEDVSPLDEELDTLPVAIAGAVEKCGGNEVEISFPLAEWTDLQRSGMGVGEAKTLLVRLFLDHLGDMPTSFCVHLDTDAQEIGMEHTPWTCLKDAKAPEQVYCVGKATPLTWQMSRIVYRHLKHSEPDIASLHTLVKRKMQDIVSLCPICGREHQAKNTQLRRPIPCSWISSCTRMWDNLPLDIRIPEFRTDTFAVDMLLTTVYAAAMSGRSELLPGCPIASSPIVMAILNTLPALNFLQSIPDLSKSLHSCHRDAEKLLIWALTHFRGFITTANGICKIPGLPVGTHQFILANASPTLEASFAAKLPKYKPTTTILFHGTSLDRLPSILTQGLRIHSGTSLQRTGAAHGKGIYMAEEPATSFSYSPSAVSWKNSGLNGMRLLLGCEVAGNGRSVSPGIHVIQDEKSVMVRYVFLIGSGAYAPSATHIVPAMRSAISALRSGAV</sequence>
<keyword evidence="8" id="KW-1185">Reference proteome</keyword>
<keyword evidence="3" id="KW-0548">Nucleotidyltransferase</keyword>
<keyword evidence="2 5" id="KW-0808">Transferase</keyword>
<dbReference type="InterPro" id="IPR012317">
    <property type="entry name" value="Poly(ADP-ribose)pol_cat_dom"/>
</dbReference>
<accession>A0A6G1JDG6</accession>
<dbReference type="EC" id="2.4.2.-" evidence="5"/>
<protein>
    <recommendedName>
        <fullName evidence="5">Poly [ADP-ribose] polymerase</fullName>
        <shortName evidence="5">PARP</shortName>
        <ecNumber evidence="5">2.4.2.-</ecNumber>
    </recommendedName>
</protein>
<evidence type="ECO:0000256" key="3">
    <source>
        <dbReference type="ARBA" id="ARBA00022695"/>
    </source>
</evidence>
<keyword evidence="1 5" id="KW-0328">Glycosyltransferase</keyword>
<feature type="domain" description="PARP catalytic" evidence="6">
    <location>
        <begin position="509"/>
        <end position="720"/>
    </location>
</feature>
<evidence type="ECO:0000256" key="5">
    <source>
        <dbReference type="RuleBase" id="RU362114"/>
    </source>
</evidence>
<evidence type="ECO:0000256" key="1">
    <source>
        <dbReference type="ARBA" id="ARBA00022676"/>
    </source>
</evidence>
<dbReference type="GO" id="GO:0016779">
    <property type="term" value="F:nucleotidyltransferase activity"/>
    <property type="evidence" value="ECO:0007669"/>
    <property type="project" value="UniProtKB-KW"/>
</dbReference>
<evidence type="ECO:0000313" key="8">
    <source>
        <dbReference type="Proteomes" id="UP000799291"/>
    </source>
</evidence>
<evidence type="ECO:0000256" key="4">
    <source>
        <dbReference type="ARBA" id="ARBA00023027"/>
    </source>
</evidence>
<dbReference type="EMBL" id="MU005573">
    <property type="protein sequence ID" value="KAF2688582.1"/>
    <property type="molecule type" value="Genomic_DNA"/>
</dbReference>
<dbReference type="SUPFAM" id="SSF56399">
    <property type="entry name" value="ADP-ribosylation"/>
    <property type="match status" value="1"/>
</dbReference>
<dbReference type="Proteomes" id="UP000799291">
    <property type="component" value="Unassembled WGS sequence"/>
</dbReference>
<evidence type="ECO:0000313" key="7">
    <source>
        <dbReference type="EMBL" id="KAF2688582.1"/>
    </source>
</evidence>
<dbReference type="PANTHER" id="PTHR21328">
    <property type="entry name" value="POLY ADP-RIBOSE POLYMERASE FAMILY, MEMBER PARP"/>
    <property type="match status" value="1"/>
</dbReference>
<gene>
    <name evidence="7" type="ORF">K458DRAFT_414308</name>
</gene>
<dbReference type="OrthoDB" id="109543at2759"/>
<evidence type="ECO:0000259" key="6">
    <source>
        <dbReference type="PROSITE" id="PS51059"/>
    </source>
</evidence>